<feature type="transmembrane region" description="Helical" evidence="1">
    <location>
        <begin position="70"/>
        <end position="98"/>
    </location>
</feature>
<keyword evidence="1" id="KW-0812">Transmembrane</keyword>
<keyword evidence="1" id="KW-1133">Transmembrane helix</keyword>
<sequence>MHTMENDAARGGVRWLLRAEGLCVLGIGLLVYAEHGAGWPFFAVGFLLPDLTLLGYLAGPRVGAWLYNSAHSYVGAMLCLAAGVWSAAPWVIAAGWIWVCHIGFDRMLGYGLKYGQGFRYTHLGKIGRDAPSRP</sequence>
<evidence type="ECO:0000313" key="3">
    <source>
        <dbReference type="Proteomes" id="UP000076825"/>
    </source>
</evidence>
<dbReference type="PATRIC" id="fig|123899.6.peg.2682"/>
<organism evidence="2 3">
    <name type="scientific">Bordetella trematum</name>
    <dbReference type="NCBI Taxonomy" id="123899"/>
    <lineage>
        <taxon>Bacteria</taxon>
        <taxon>Pseudomonadati</taxon>
        <taxon>Pseudomonadota</taxon>
        <taxon>Betaproteobacteria</taxon>
        <taxon>Burkholderiales</taxon>
        <taxon>Alcaligenaceae</taxon>
        <taxon>Bordetella</taxon>
    </lineage>
</organism>
<keyword evidence="3" id="KW-1185">Reference proteome</keyword>
<proteinExistence type="predicted"/>
<dbReference type="KEGG" id="btrm:SAMEA390648702694"/>
<feature type="transmembrane region" description="Helical" evidence="1">
    <location>
        <begin position="12"/>
        <end position="33"/>
    </location>
</feature>
<dbReference type="InterPro" id="IPR025356">
    <property type="entry name" value="DUF4260"/>
</dbReference>
<evidence type="ECO:0008006" key="4">
    <source>
        <dbReference type="Google" id="ProtNLM"/>
    </source>
</evidence>
<dbReference type="eggNOG" id="ENOG5032SZF">
    <property type="taxonomic scope" value="Bacteria"/>
</dbReference>
<name>A0A157SLA5_9BORD</name>
<gene>
    <name evidence="2" type="ORF">SAMEA3906487_02694</name>
</gene>
<dbReference type="Pfam" id="PF14079">
    <property type="entry name" value="DUF4260"/>
    <property type="match status" value="1"/>
</dbReference>
<reference evidence="2 3" key="1">
    <citation type="submission" date="2016-04" db="EMBL/GenBank/DDBJ databases">
        <authorList>
            <consortium name="Pathogen Informatics"/>
        </authorList>
    </citation>
    <scope>NUCLEOTIDE SEQUENCE [LARGE SCALE GENOMIC DNA]</scope>
    <source>
        <strain evidence="2 3">H044680328</strain>
    </source>
</reference>
<accession>A0A157SLA5</accession>
<evidence type="ECO:0000256" key="1">
    <source>
        <dbReference type="SAM" id="Phobius"/>
    </source>
</evidence>
<dbReference type="AlphaFoldDB" id="A0A157SLA5"/>
<evidence type="ECO:0000313" key="2">
    <source>
        <dbReference type="EMBL" id="SAI71259.1"/>
    </source>
</evidence>
<dbReference type="Proteomes" id="UP000076825">
    <property type="component" value="Chromosome 1"/>
</dbReference>
<keyword evidence="1" id="KW-0472">Membrane</keyword>
<dbReference type="EMBL" id="LT546645">
    <property type="protein sequence ID" value="SAI71259.1"/>
    <property type="molecule type" value="Genomic_DNA"/>
</dbReference>
<protein>
    <recommendedName>
        <fullName evidence="4">DUF4260 domain-containing protein</fullName>
    </recommendedName>
</protein>